<proteinExistence type="predicted"/>
<dbReference type="InterPro" id="IPR043519">
    <property type="entry name" value="NT_sf"/>
</dbReference>
<gene>
    <name evidence="1" type="ORF">FZD51_09250</name>
</gene>
<reference evidence="1 2" key="1">
    <citation type="submission" date="2019-08" db="EMBL/GenBank/DDBJ databases">
        <title>Bacillus genomes from the desert of Cuatro Cienegas, Coahuila.</title>
        <authorList>
            <person name="Olmedo-Alvarez G."/>
        </authorList>
    </citation>
    <scope>NUCLEOTIDE SEQUENCE [LARGE SCALE GENOMIC DNA]</scope>
    <source>
        <strain evidence="1 2">CH446_14T</strain>
    </source>
</reference>
<accession>A0A5D4RD63</accession>
<dbReference type="RefSeq" id="WP_148974493.1">
    <property type="nucleotide sequence ID" value="NZ_JBNILB010000001.1"/>
</dbReference>
<dbReference type="Proteomes" id="UP000322139">
    <property type="component" value="Unassembled WGS sequence"/>
</dbReference>
<dbReference type="PANTHER" id="PTHR34822:SF1">
    <property type="entry name" value="GRPB FAMILY PROTEIN"/>
    <property type="match status" value="1"/>
</dbReference>
<sequence length="185" mass="21071">MMENRPRKVDVLPYSGSWAVSFEKEKQLLALVFGTAADIHHIGSTSVPGMNAKPIIDILAEADSADFFDQAAARLQEWGYIAKGENGLPGRRYFVRFTEAGERLVHLHGYPKGHPEIGRHLLFRDYLRKHPEEAGLYSRTKLEAAGKYPYDIESYIKEKDPVVKLLDEKALDWSLQNEKKEQDLT</sequence>
<dbReference type="EMBL" id="VTER01000004">
    <property type="protein sequence ID" value="TYS49383.1"/>
    <property type="molecule type" value="Genomic_DNA"/>
</dbReference>
<dbReference type="SUPFAM" id="SSF81301">
    <property type="entry name" value="Nucleotidyltransferase"/>
    <property type="match status" value="1"/>
</dbReference>
<name>A0A5D4RD63_9BACI</name>
<evidence type="ECO:0000313" key="1">
    <source>
        <dbReference type="EMBL" id="TYS49383.1"/>
    </source>
</evidence>
<protein>
    <submittedName>
        <fullName evidence="1">GrpB family protein</fullName>
    </submittedName>
</protein>
<comment type="caution">
    <text evidence="1">The sequence shown here is derived from an EMBL/GenBank/DDBJ whole genome shotgun (WGS) entry which is preliminary data.</text>
</comment>
<dbReference type="AlphaFoldDB" id="A0A5D4RD63"/>
<evidence type="ECO:0000313" key="2">
    <source>
        <dbReference type="Proteomes" id="UP000322139"/>
    </source>
</evidence>
<dbReference type="InterPro" id="IPR007344">
    <property type="entry name" value="GrpB/CoaE"/>
</dbReference>
<organism evidence="1 2">
    <name type="scientific">Bacillus infantis</name>
    <dbReference type="NCBI Taxonomy" id="324767"/>
    <lineage>
        <taxon>Bacteria</taxon>
        <taxon>Bacillati</taxon>
        <taxon>Bacillota</taxon>
        <taxon>Bacilli</taxon>
        <taxon>Bacillales</taxon>
        <taxon>Bacillaceae</taxon>
        <taxon>Bacillus</taxon>
    </lineage>
</organism>
<dbReference type="PANTHER" id="PTHR34822">
    <property type="entry name" value="GRPB DOMAIN PROTEIN (AFU_ORTHOLOGUE AFUA_1G01530)"/>
    <property type="match status" value="1"/>
</dbReference>
<dbReference type="Gene3D" id="3.30.460.10">
    <property type="entry name" value="Beta Polymerase, domain 2"/>
    <property type="match status" value="1"/>
</dbReference>
<dbReference type="Pfam" id="PF04229">
    <property type="entry name" value="GrpB"/>
    <property type="match status" value="1"/>
</dbReference>